<organism evidence="2 3">
    <name type="scientific">Taxus chinensis</name>
    <name type="common">Chinese yew</name>
    <name type="synonym">Taxus wallichiana var. chinensis</name>
    <dbReference type="NCBI Taxonomy" id="29808"/>
    <lineage>
        <taxon>Eukaryota</taxon>
        <taxon>Viridiplantae</taxon>
        <taxon>Streptophyta</taxon>
        <taxon>Embryophyta</taxon>
        <taxon>Tracheophyta</taxon>
        <taxon>Spermatophyta</taxon>
        <taxon>Pinopsida</taxon>
        <taxon>Pinidae</taxon>
        <taxon>Conifers II</taxon>
        <taxon>Cupressales</taxon>
        <taxon>Taxaceae</taxon>
        <taxon>Taxus</taxon>
    </lineage>
</organism>
<accession>A0AA38GK59</accession>
<gene>
    <name evidence="2" type="ORF">KI387_017827</name>
</gene>
<evidence type="ECO:0000313" key="3">
    <source>
        <dbReference type="Proteomes" id="UP000824469"/>
    </source>
</evidence>
<proteinExistence type="predicted"/>
<dbReference type="Proteomes" id="UP000824469">
    <property type="component" value="Unassembled WGS sequence"/>
</dbReference>
<feature type="compositionally biased region" description="Basic and acidic residues" evidence="1">
    <location>
        <begin position="22"/>
        <end position="33"/>
    </location>
</feature>
<feature type="region of interest" description="Disordered" evidence="1">
    <location>
        <begin position="22"/>
        <end position="43"/>
    </location>
</feature>
<keyword evidence="3" id="KW-1185">Reference proteome</keyword>
<reference evidence="2 3" key="1">
    <citation type="journal article" date="2021" name="Nat. Plants">
        <title>The Taxus genome provides insights into paclitaxel biosynthesis.</title>
        <authorList>
            <person name="Xiong X."/>
            <person name="Gou J."/>
            <person name="Liao Q."/>
            <person name="Li Y."/>
            <person name="Zhou Q."/>
            <person name="Bi G."/>
            <person name="Li C."/>
            <person name="Du R."/>
            <person name="Wang X."/>
            <person name="Sun T."/>
            <person name="Guo L."/>
            <person name="Liang H."/>
            <person name="Lu P."/>
            <person name="Wu Y."/>
            <person name="Zhang Z."/>
            <person name="Ro D.K."/>
            <person name="Shang Y."/>
            <person name="Huang S."/>
            <person name="Yan J."/>
        </authorList>
    </citation>
    <scope>NUCLEOTIDE SEQUENCE [LARGE SCALE GENOMIC DNA]</scope>
    <source>
        <strain evidence="2">Ta-2019</strain>
    </source>
</reference>
<feature type="compositionally biased region" description="Acidic residues" evidence="1">
    <location>
        <begin position="34"/>
        <end position="43"/>
    </location>
</feature>
<protein>
    <submittedName>
        <fullName evidence="2">Uncharacterized protein</fullName>
    </submittedName>
</protein>
<sequence>GALQNQPGDEDSNEQLILVRQYDDVSRDSKQEDDAAEDGETDECMLEVPVEEAGISATI</sequence>
<dbReference type="AlphaFoldDB" id="A0AA38GK59"/>
<dbReference type="EMBL" id="JAHRHJ020000003">
    <property type="protein sequence ID" value="KAH9323188.1"/>
    <property type="molecule type" value="Genomic_DNA"/>
</dbReference>
<feature type="non-terminal residue" evidence="2">
    <location>
        <position position="59"/>
    </location>
</feature>
<name>A0AA38GK59_TAXCH</name>
<feature type="non-terminal residue" evidence="2">
    <location>
        <position position="1"/>
    </location>
</feature>
<comment type="caution">
    <text evidence="2">The sequence shown here is derived from an EMBL/GenBank/DDBJ whole genome shotgun (WGS) entry which is preliminary data.</text>
</comment>
<evidence type="ECO:0000256" key="1">
    <source>
        <dbReference type="SAM" id="MobiDB-lite"/>
    </source>
</evidence>
<evidence type="ECO:0000313" key="2">
    <source>
        <dbReference type="EMBL" id="KAH9323188.1"/>
    </source>
</evidence>